<dbReference type="EMBL" id="KN794215">
    <property type="protein sequence ID" value="KIH42658.1"/>
    <property type="molecule type" value="Genomic_DNA"/>
</dbReference>
<keyword evidence="3" id="KW-1185">Reference proteome</keyword>
<reference evidence="2 3" key="1">
    <citation type="submission" date="2013-12" db="EMBL/GenBank/DDBJ databases">
        <title>Draft genome of the parsitic nematode Ancylostoma duodenale.</title>
        <authorList>
            <person name="Mitreva M."/>
        </authorList>
    </citation>
    <scope>NUCLEOTIDE SEQUENCE [LARGE SCALE GENOMIC DNA]</scope>
    <source>
        <strain evidence="2 3">Zhejiang</strain>
    </source>
</reference>
<dbReference type="GO" id="GO:0003676">
    <property type="term" value="F:nucleic acid binding"/>
    <property type="evidence" value="ECO:0007669"/>
    <property type="project" value="InterPro"/>
</dbReference>
<protein>
    <recommendedName>
        <fullName evidence="1">Helicase ATP-binding domain-containing protein</fullName>
    </recommendedName>
</protein>
<name>A0A0C2BFX7_9BILA</name>
<dbReference type="InterPro" id="IPR014001">
    <property type="entry name" value="Helicase_ATP-bd"/>
</dbReference>
<accession>A0A0C2BFX7</accession>
<dbReference type="PANTHER" id="PTHR14074">
    <property type="entry name" value="HELICASE WITH DEATH DOMAIN-RELATED"/>
    <property type="match status" value="1"/>
</dbReference>
<dbReference type="PANTHER" id="PTHR14074:SF16">
    <property type="entry name" value="ANTIVIRAL INNATE IMMUNE RESPONSE RECEPTOR RIG-I"/>
    <property type="match status" value="1"/>
</dbReference>
<proteinExistence type="predicted"/>
<feature type="non-terminal residue" evidence="2">
    <location>
        <position position="154"/>
    </location>
</feature>
<dbReference type="GO" id="GO:0005737">
    <property type="term" value="C:cytoplasm"/>
    <property type="evidence" value="ECO:0007669"/>
    <property type="project" value="TreeGrafter"/>
</dbReference>
<dbReference type="Proteomes" id="UP000054047">
    <property type="component" value="Unassembled WGS sequence"/>
</dbReference>
<evidence type="ECO:0000313" key="3">
    <source>
        <dbReference type="Proteomes" id="UP000054047"/>
    </source>
</evidence>
<gene>
    <name evidence="2" type="ORF">ANCDUO_27355</name>
</gene>
<dbReference type="GO" id="GO:0005524">
    <property type="term" value="F:ATP binding"/>
    <property type="evidence" value="ECO:0007669"/>
    <property type="project" value="InterPro"/>
</dbReference>
<dbReference type="AlphaFoldDB" id="A0A0C2BFX7"/>
<dbReference type="InterPro" id="IPR051363">
    <property type="entry name" value="RLR_Helicase"/>
</dbReference>
<evidence type="ECO:0000259" key="1">
    <source>
        <dbReference type="PROSITE" id="PS51192"/>
    </source>
</evidence>
<dbReference type="SUPFAM" id="SSF52540">
    <property type="entry name" value="P-loop containing nucleoside triphosphate hydrolases"/>
    <property type="match status" value="1"/>
</dbReference>
<dbReference type="InterPro" id="IPR011545">
    <property type="entry name" value="DEAD/DEAH_box_helicase_dom"/>
</dbReference>
<organism evidence="2 3">
    <name type="scientific">Ancylostoma duodenale</name>
    <dbReference type="NCBI Taxonomy" id="51022"/>
    <lineage>
        <taxon>Eukaryota</taxon>
        <taxon>Metazoa</taxon>
        <taxon>Ecdysozoa</taxon>
        <taxon>Nematoda</taxon>
        <taxon>Chromadorea</taxon>
        <taxon>Rhabditida</taxon>
        <taxon>Rhabditina</taxon>
        <taxon>Rhabditomorpha</taxon>
        <taxon>Strongyloidea</taxon>
        <taxon>Ancylostomatidae</taxon>
        <taxon>Ancylostomatinae</taxon>
        <taxon>Ancylostoma</taxon>
    </lineage>
</organism>
<evidence type="ECO:0000313" key="2">
    <source>
        <dbReference type="EMBL" id="KIH42658.1"/>
    </source>
</evidence>
<dbReference type="PROSITE" id="PS51192">
    <property type="entry name" value="HELICASE_ATP_BIND_1"/>
    <property type="match status" value="1"/>
</dbReference>
<sequence>MSHLDAKADKNEPARVAMLVPRIPLVDQQNLDSINMCAESEFTRSHVLVAYVVDEFSSIRSYSRNCELRYYVEGFHGSEGSKSTSRRDTVLASDIVVMTPQIMLNMLKSVRQDERVYVCDFSLLIFDEVHHCAKEHPYNILMQIVHDYQGPKPQ</sequence>
<dbReference type="Gene3D" id="3.40.50.300">
    <property type="entry name" value="P-loop containing nucleotide triphosphate hydrolases"/>
    <property type="match status" value="1"/>
</dbReference>
<dbReference type="Pfam" id="PF00270">
    <property type="entry name" value="DEAD"/>
    <property type="match status" value="1"/>
</dbReference>
<dbReference type="InterPro" id="IPR027417">
    <property type="entry name" value="P-loop_NTPase"/>
</dbReference>
<feature type="domain" description="Helicase ATP-binding" evidence="1">
    <location>
        <begin position="1"/>
        <end position="154"/>
    </location>
</feature>
<dbReference type="OrthoDB" id="416741at2759"/>